<dbReference type="SUPFAM" id="SSF47413">
    <property type="entry name" value="lambda repressor-like DNA-binding domains"/>
    <property type="match status" value="1"/>
</dbReference>
<dbReference type="SMART" id="SM00530">
    <property type="entry name" value="HTH_XRE"/>
    <property type="match status" value="1"/>
</dbReference>
<name>A0A849B9T1_9BURK</name>
<evidence type="ECO:0000259" key="1">
    <source>
        <dbReference type="SMART" id="SM00530"/>
    </source>
</evidence>
<dbReference type="Proteomes" id="UP000542973">
    <property type="component" value="Unassembled WGS sequence"/>
</dbReference>
<dbReference type="CDD" id="cd00093">
    <property type="entry name" value="HTH_XRE"/>
    <property type="match status" value="1"/>
</dbReference>
<accession>A0A849B9T1</accession>
<proteinExistence type="predicted"/>
<protein>
    <submittedName>
        <fullName evidence="2">Helix-turn-helix domain-containing protein</fullName>
    </submittedName>
</protein>
<dbReference type="EMBL" id="JABEMD010000029">
    <property type="protein sequence ID" value="NNH12530.1"/>
    <property type="molecule type" value="Genomic_DNA"/>
</dbReference>
<feature type="domain" description="HTH cro/C1-type" evidence="1">
    <location>
        <begin position="9"/>
        <end position="64"/>
    </location>
</feature>
<evidence type="ECO:0000313" key="2">
    <source>
        <dbReference type="EMBL" id="NNH12530.1"/>
    </source>
</evidence>
<dbReference type="InterPro" id="IPR010982">
    <property type="entry name" value="Lambda_DNA-bd_dom_sf"/>
</dbReference>
<dbReference type="GO" id="GO:0003677">
    <property type="term" value="F:DNA binding"/>
    <property type="evidence" value="ECO:0007669"/>
    <property type="project" value="InterPro"/>
</dbReference>
<sequence>MALTEFGKVVRKARIDTGQTLMSMAEELGVTASFLSAMETGRKKISEQWVVKIGEFFAAKGAKLEELDTLAAASNEVVPVDGLPLQQQLLVAGFAKSPFTAAELKEIAEFLHHITARKNKKGKHGAHVEGE</sequence>
<reference evidence="2 3" key="1">
    <citation type="submission" date="2020-05" db="EMBL/GenBank/DDBJ databases">
        <title>MicrobeNet Type strains.</title>
        <authorList>
            <person name="Nicholson A.C."/>
        </authorList>
    </citation>
    <scope>NUCLEOTIDE SEQUENCE [LARGE SCALE GENOMIC DNA]</scope>
    <source>
        <strain evidence="2 3">ATCC 700815</strain>
    </source>
</reference>
<comment type="caution">
    <text evidence="2">The sequence shown here is derived from an EMBL/GenBank/DDBJ whole genome shotgun (WGS) entry which is preliminary data.</text>
</comment>
<organism evidence="2 3">
    <name type="scientific">Cupriavidus gilardii</name>
    <dbReference type="NCBI Taxonomy" id="82541"/>
    <lineage>
        <taxon>Bacteria</taxon>
        <taxon>Pseudomonadati</taxon>
        <taxon>Pseudomonadota</taxon>
        <taxon>Betaproteobacteria</taxon>
        <taxon>Burkholderiales</taxon>
        <taxon>Burkholderiaceae</taxon>
        <taxon>Cupriavidus</taxon>
    </lineage>
</organism>
<dbReference type="Pfam" id="PF13560">
    <property type="entry name" value="HTH_31"/>
    <property type="match status" value="1"/>
</dbReference>
<dbReference type="Gene3D" id="1.10.260.40">
    <property type="entry name" value="lambda repressor-like DNA-binding domains"/>
    <property type="match status" value="1"/>
</dbReference>
<evidence type="ECO:0000313" key="3">
    <source>
        <dbReference type="Proteomes" id="UP000542973"/>
    </source>
</evidence>
<dbReference type="InterPro" id="IPR001387">
    <property type="entry name" value="Cro/C1-type_HTH"/>
</dbReference>
<dbReference type="AlphaFoldDB" id="A0A849B9T1"/>
<gene>
    <name evidence="2" type="ORF">HLB16_16790</name>
</gene>